<evidence type="ECO:0000313" key="1">
    <source>
        <dbReference type="EMBL" id="SBW07405.1"/>
    </source>
</evidence>
<organism evidence="1">
    <name type="scientific">uncultured Dysgonomonas sp</name>
    <dbReference type="NCBI Taxonomy" id="206096"/>
    <lineage>
        <taxon>Bacteria</taxon>
        <taxon>Pseudomonadati</taxon>
        <taxon>Bacteroidota</taxon>
        <taxon>Bacteroidia</taxon>
        <taxon>Bacteroidales</taxon>
        <taxon>Dysgonomonadaceae</taxon>
        <taxon>Dysgonomonas</taxon>
        <taxon>environmental samples</taxon>
    </lineage>
</organism>
<name>A0A212K7C6_9BACT</name>
<dbReference type="RefSeq" id="WP_296951641.1">
    <property type="nucleotide sequence ID" value="NZ_LT599021.1"/>
</dbReference>
<accession>A0A212K7C6</accession>
<dbReference type="EMBL" id="FLUL01000001">
    <property type="protein sequence ID" value="SBW07405.1"/>
    <property type="molecule type" value="Genomic_DNA"/>
</dbReference>
<gene>
    <name evidence="1" type="ORF">KL86DYS2_13158</name>
</gene>
<dbReference type="AlphaFoldDB" id="A0A212K7C6"/>
<sequence length="481" mass="52335">MKKILLMLMLFLGFGSITIMGQTSVRIYPKASFVGVTKKGTTYAKQSIEKDPKRFFVGYDATTSTYGRGYLEFDLSPLPKDATIVSVSLQLTNALTTPLESNFNGKIKLYSCANYMDANETIWNSLKGFSGLELANVEIGSGGGKAVSSDPLNIVTKNAMGTKLYMAINHADESKITRFLGDNNSLYLDIKYGSSPTEENEGWTIEGPDVVYSGDIIDYYSPSPEISCYSVDFSVGWTYDHDIFEILAINSIGCSKNNSVRLKVKDTNAETKTTKIKTKTVEHFDGKKYDWPSGSKVVTVKYKPKKLILTPSGSVISLNSTVTYTLTGIASFATGYNVKWEAGNNMSLISAQGATTATFKSTGYGYGTLKAVLTYDEKSYTVENSSVWIGKPQTPILSCSGGTTLQPNSTYELQAVSGGAKTYTWSTASNAVTLEDADPTSNTIKIRTGESTGMGNMIIVTCYTTNELGQSTTSRIRLNYE</sequence>
<reference evidence="1" key="1">
    <citation type="submission" date="2016-04" db="EMBL/GenBank/DDBJ databases">
        <authorList>
            <person name="Evans L.H."/>
            <person name="Alamgir A."/>
            <person name="Owens N."/>
            <person name="Weber N.D."/>
            <person name="Virtaneva K."/>
            <person name="Barbian K."/>
            <person name="Babar A."/>
            <person name="Rosenke K."/>
        </authorList>
    </citation>
    <scope>NUCLEOTIDE SEQUENCE</scope>
    <source>
        <strain evidence="1">86-2</strain>
    </source>
</reference>
<protein>
    <submittedName>
        <fullName evidence="1">Uncharacterized protein</fullName>
    </submittedName>
</protein>
<proteinExistence type="predicted"/>